<feature type="non-terminal residue" evidence="2">
    <location>
        <position position="114"/>
    </location>
</feature>
<evidence type="ECO:0000313" key="3">
    <source>
        <dbReference type="Proteomes" id="UP000292052"/>
    </source>
</evidence>
<dbReference type="PROSITE" id="PS50833">
    <property type="entry name" value="BRIX"/>
    <property type="match status" value="1"/>
</dbReference>
<dbReference type="PANTHER" id="PTHR22734:SF3">
    <property type="entry name" value="RIBOSOME PRODUCTION FACTOR 1"/>
    <property type="match status" value="1"/>
</dbReference>
<dbReference type="SUPFAM" id="SSF52954">
    <property type="entry name" value="Class II aaRS ABD-related"/>
    <property type="match status" value="1"/>
</dbReference>
<dbReference type="PANTHER" id="PTHR22734">
    <property type="entry name" value="U3 SMALL NUCLEOLAR RIBONUCLEOPROTEIN PROTEIN IMP4"/>
    <property type="match status" value="1"/>
</dbReference>
<dbReference type="InterPro" id="IPR007109">
    <property type="entry name" value="Brix"/>
</dbReference>
<proteinExistence type="predicted"/>
<dbReference type="EMBL" id="QDEB01031335">
    <property type="protein sequence ID" value="RZC39793.1"/>
    <property type="molecule type" value="Genomic_DNA"/>
</dbReference>
<dbReference type="OrthoDB" id="264354at2759"/>
<evidence type="ECO:0000313" key="2">
    <source>
        <dbReference type="EMBL" id="RZC39793.1"/>
    </source>
</evidence>
<dbReference type="STRING" id="1661398.A0A482W4V0"/>
<organism evidence="2 3">
    <name type="scientific">Asbolus verrucosus</name>
    <name type="common">Desert ironclad beetle</name>
    <dbReference type="NCBI Taxonomy" id="1661398"/>
    <lineage>
        <taxon>Eukaryota</taxon>
        <taxon>Metazoa</taxon>
        <taxon>Ecdysozoa</taxon>
        <taxon>Arthropoda</taxon>
        <taxon>Hexapoda</taxon>
        <taxon>Insecta</taxon>
        <taxon>Pterygota</taxon>
        <taxon>Neoptera</taxon>
        <taxon>Endopterygota</taxon>
        <taxon>Coleoptera</taxon>
        <taxon>Polyphaga</taxon>
        <taxon>Cucujiformia</taxon>
        <taxon>Tenebrionidae</taxon>
        <taxon>Pimeliinae</taxon>
        <taxon>Asbolus</taxon>
    </lineage>
</organism>
<evidence type="ECO:0000259" key="1">
    <source>
        <dbReference type="PROSITE" id="PS50833"/>
    </source>
</evidence>
<dbReference type="GO" id="GO:0005730">
    <property type="term" value="C:nucleolus"/>
    <property type="evidence" value="ECO:0007669"/>
    <property type="project" value="TreeGrafter"/>
</dbReference>
<dbReference type="GO" id="GO:0030687">
    <property type="term" value="C:preribosome, large subunit precursor"/>
    <property type="evidence" value="ECO:0007669"/>
    <property type="project" value="TreeGrafter"/>
</dbReference>
<dbReference type="InterPro" id="IPR044281">
    <property type="entry name" value="IMP4/RPF1"/>
</dbReference>
<dbReference type="Gene3D" id="3.40.50.10480">
    <property type="entry name" value="Probable brix-domain ribosomal biogenesis protein"/>
    <property type="match status" value="1"/>
</dbReference>
<dbReference type="AlphaFoldDB" id="A0A482W4V0"/>
<sequence>MKIPHTIESLKIKNETTVDVEKNELICNDFNNNEFSEYYKQTYESKVLITYVDNSNRKTRIFGRELTRIIPNFVSLYRNKSSNKKIVRSAIKKEFTDILITNENKKEPDELLTL</sequence>
<feature type="domain" description="Brix" evidence="1">
    <location>
        <begin position="45"/>
        <end position="114"/>
    </location>
</feature>
<comment type="caution">
    <text evidence="2">The sequence shown here is derived from an EMBL/GenBank/DDBJ whole genome shotgun (WGS) entry which is preliminary data.</text>
</comment>
<dbReference type="GO" id="GO:0000470">
    <property type="term" value="P:maturation of LSU-rRNA"/>
    <property type="evidence" value="ECO:0007669"/>
    <property type="project" value="TreeGrafter"/>
</dbReference>
<dbReference type="Proteomes" id="UP000292052">
    <property type="component" value="Unassembled WGS sequence"/>
</dbReference>
<keyword evidence="3" id="KW-1185">Reference proteome</keyword>
<protein>
    <submittedName>
        <fullName evidence="2">Brix domain containing protein</fullName>
    </submittedName>
</protein>
<name>A0A482W4V0_ASBVE</name>
<accession>A0A482W4V0</accession>
<gene>
    <name evidence="2" type="ORF">BDFB_013237</name>
</gene>
<reference evidence="2 3" key="1">
    <citation type="submission" date="2017-03" db="EMBL/GenBank/DDBJ databases">
        <title>Genome of the blue death feigning beetle - Asbolus verrucosus.</title>
        <authorList>
            <person name="Rider S.D."/>
        </authorList>
    </citation>
    <scope>NUCLEOTIDE SEQUENCE [LARGE SCALE GENOMIC DNA]</scope>
    <source>
        <strain evidence="2">Butters</strain>
        <tissue evidence="2">Head and leg muscle</tissue>
    </source>
</reference>
<dbReference type="GO" id="GO:0042134">
    <property type="term" value="F:rRNA primary transcript binding"/>
    <property type="evidence" value="ECO:0007669"/>
    <property type="project" value="InterPro"/>
</dbReference>
<dbReference type="GO" id="GO:0000460">
    <property type="term" value="P:maturation of 5.8S rRNA"/>
    <property type="evidence" value="ECO:0007669"/>
    <property type="project" value="TreeGrafter"/>
</dbReference>